<dbReference type="GO" id="GO:0003735">
    <property type="term" value="F:structural constituent of ribosome"/>
    <property type="evidence" value="ECO:0007669"/>
    <property type="project" value="InterPro"/>
</dbReference>
<evidence type="ECO:0000256" key="8">
    <source>
        <dbReference type="ARBA" id="ARBA00022722"/>
    </source>
</evidence>
<dbReference type="Pfam" id="PF03946">
    <property type="entry name" value="Ribosomal_L11_N"/>
    <property type="match status" value="1"/>
</dbReference>
<accession>A0A0N4TS25</accession>
<evidence type="ECO:0000256" key="20">
    <source>
        <dbReference type="RuleBase" id="RU003978"/>
    </source>
</evidence>
<dbReference type="SUPFAM" id="SSF53098">
    <property type="entry name" value="Ribonuclease H-like"/>
    <property type="match status" value="1"/>
</dbReference>
<keyword evidence="15" id="KW-0804">Transcription</keyword>
<dbReference type="EC" id="3.1.13.4" evidence="6"/>
<dbReference type="InterPro" id="IPR006941">
    <property type="entry name" value="RNase_CAF1"/>
</dbReference>
<evidence type="ECO:0000256" key="5">
    <source>
        <dbReference type="ARBA" id="ARBA00010537"/>
    </source>
</evidence>
<evidence type="ECO:0000256" key="4">
    <source>
        <dbReference type="ARBA" id="ARBA00008372"/>
    </source>
</evidence>
<evidence type="ECO:0000313" key="25">
    <source>
        <dbReference type="WBParaSite" id="BPAG_0001148101-mRNA-1"/>
    </source>
</evidence>
<dbReference type="GO" id="GO:0005840">
    <property type="term" value="C:ribosome"/>
    <property type="evidence" value="ECO:0007669"/>
    <property type="project" value="UniProtKB-KW"/>
</dbReference>
<feature type="domain" description="Large ribosomal subunit protein uL11 C-terminal" evidence="21">
    <location>
        <begin position="363"/>
        <end position="432"/>
    </location>
</feature>
<organism evidence="25">
    <name type="scientific">Brugia pahangi</name>
    <name type="common">Filarial nematode worm</name>
    <dbReference type="NCBI Taxonomy" id="6280"/>
    <lineage>
        <taxon>Eukaryota</taxon>
        <taxon>Metazoa</taxon>
        <taxon>Ecdysozoa</taxon>
        <taxon>Nematoda</taxon>
        <taxon>Chromadorea</taxon>
        <taxon>Rhabditida</taxon>
        <taxon>Spirurina</taxon>
        <taxon>Spiruromorpha</taxon>
        <taxon>Filarioidea</taxon>
        <taxon>Onchocercidae</taxon>
        <taxon>Brugia</taxon>
    </lineage>
</organism>
<proteinExistence type="inferred from homology"/>
<dbReference type="WBParaSite" id="BPAG_0001148101-mRNA-1">
    <property type="protein sequence ID" value="BPAG_0001148101-mRNA-1"/>
    <property type="gene ID" value="BPAG_0001148101"/>
</dbReference>
<evidence type="ECO:0000259" key="22">
    <source>
        <dbReference type="Pfam" id="PF03946"/>
    </source>
</evidence>
<dbReference type="GO" id="GO:0004535">
    <property type="term" value="F:poly(A)-specific ribonuclease activity"/>
    <property type="evidence" value="ECO:0007669"/>
    <property type="project" value="UniProtKB-EC"/>
</dbReference>
<name>A0A0N4TS25_BRUPA</name>
<comment type="catalytic activity">
    <reaction evidence="1">
        <text>Exonucleolytic cleavage of poly(A) to 5'-AMP.</text>
        <dbReference type="EC" id="3.1.13.4"/>
    </reaction>
</comment>
<comment type="similarity">
    <text evidence="5 20">Belongs to the universal ribosomal protein uL11 family.</text>
</comment>
<evidence type="ECO:0000256" key="19">
    <source>
        <dbReference type="ARBA" id="ARBA00035320"/>
    </source>
</evidence>
<evidence type="ECO:0000256" key="13">
    <source>
        <dbReference type="ARBA" id="ARBA00022980"/>
    </source>
</evidence>
<evidence type="ECO:0000256" key="2">
    <source>
        <dbReference type="ARBA" id="ARBA00004123"/>
    </source>
</evidence>
<feature type="domain" description="Large ribosomal subunit protein uL11 N-terminal" evidence="22">
    <location>
        <begin position="302"/>
        <end position="356"/>
    </location>
</feature>
<evidence type="ECO:0000256" key="15">
    <source>
        <dbReference type="ARBA" id="ARBA00023163"/>
    </source>
</evidence>
<dbReference type="FunFam" id="3.30.1550.10:FF:000002">
    <property type="entry name" value="60S ribosomal protein L12"/>
    <property type="match status" value="1"/>
</dbReference>
<keyword evidence="14" id="KW-0805">Transcription regulation</keyword>
<evidence type="ECO:0000256" key="7">
    <source>
        <dbReference type="ARBA" id="ARBA00022490"/>
    </source>
</evidence>
<dbReference type="PANTHER" id="PTHR10797">
    <property type="entry name" value="CCR4-NOT TRANSCRIPTION COMPLEX SUBUNIT"/>
    <property type="match status" value="1"/>
</dbReference>
<evidence type="ECO:0000256" key="14">
    <source>
        <dbReference type="ARBA" id="ARBA00023015"/>
    </source>
</evidence>
<protein>
    <recommendedName>
        <fullName evidence="18">Large ribosomal subunit protein uL11</fullName>
        <ecNumber evidence="6">3.1.13.4</ecNumber>
    </recommendedName>
    <alternativeName>
        <fullName evidence="19">60S ribosomal protein L12</fullName>
    </alternativeName>
</protein>
<evidence type="ECO:0000256" key="17">
    <source>
        <dbReference type="ARBA" id="ARBA00023274"/>
    </source>
</evidence>
<keyword evidence="17 20" id="KW-0687">Ribonucleoprotein</keyword>
<reference evidence="23 24" key="2">
    <citation type="submission" date="2018-11" db="EMBL/GenBank/DDBJ databases">
        <authorList>
            <consortium name="Pathogen Informatics"/>
        </authorList>
    </citation>
    <scope>NUCLEOTIDE SEQUENCE [LARGE SCALE GENOMIC DNA]</scope>
</reference>
<evidence type="ECO:0000256" key="18">
    <source>
        <dbReference type="ARBA" id="ARBA00035203"/>
    </source>
</evidence>
<dbReference type="InterPro" id="IPR020783">
    <property type="entry name" value="Ribosomal_uL11_C"/>
</dbReference>
<evidence type="ECO:0000256" key="11">
    <source>
        <dbReference type="ARBA" id="ARBA00022839"/>
    </source>
</evidence>
<dbReference type="FunFam" id="1.10.10.250:FF:000002">
    <property type="entry name" value="60S ribosomal protein L12"/>
    <property type="match status" value="1"/>
</dbReference>
<keyword evidence="11" id="KW-0269">Exonuclease</keyword>
<dbReference type="InterPro" id="IPR036769">
    <property type="entry name" value="Ribosomal_uL11_C_sf"/>
</dbReference>
<evidence type="ECO:0000259" key="21">
    <source>
        <dbReference type="Pfam" id="PF00298"/>
    </source>
</evidence>
<keyword evidence="16" id="KW-0539">Nucleus</keyword>
<keyword evidence="7" id="KW-0963">Cytoplasm</keyword>
<dbReference type="PROSITE" id="PS00359">
    <property type="entry name" value="RIBOSOMAL_L11"/>
    <property type="match status" value="1"/>
</dbReference>
<keyword evidence="13 20" id="KW-0689">Ribosomal protein</keyword>
<dbReference type="Gene3D" id="3.30.1550.10">
    <property type="entry name" value="Ribosomal protein L11/L12, N-terminal domain"/>
    <property type="match status" value="1"/>
</dbReference>
<dbReference type="SUPFAM" id="SSF54747">
    <property type="entry name" value="Ribosomal L11/L12e N-terminal domain"/>
    <property type="match status" value="1"/>
</dbReference>
<dbReference type="Pfam" id="PF00298">
    <property type="entry name" value="Ribosomal_L11"/>
    <property type="match status" value="1"/>
</dbReference>
<comment type="similarity">
    <text evidence="4">Belongs to the CAF1 family.</text>
</comment>
<dbReference type="InterPro" id="IPR020785">
    <property type="entry name" value="Ribosomal_uL11_CS"/>
</dbReference>
<evidence type="ECO:0000256" key="9">
    <source>
        <dbReference type="ARBA" id="ARBA00022723"/>
    </source>
</evidence>
<dbReference type="GO" id="GO:0003723">
    <property type="term" value="F:RNA binding"/>
    <property type="evidence" value="ECO:0007669"/>
    <property type="project" value="UniProtKB-KW"/>
</dbReference>
<dbReference type="CDD" id="cd00349">
    <property type="entry name" value="Ribosomal_L11"/>
    <property type="match status" value="1"/>
</dbReference>
<keyword evidence="9" id="KW-0479">Metal-binding</keyword>
<keyword evidence="10" id="KW-0378">Hydrolase</keyword>
<dbReference type="InterPro" id="IPR000911">
    <property type="entry name" value="Ribosomal_uL11"/>
</dbReference>
<keyword evidence="8" id="KW-0540">Nuclease</keyword>
<evidence type="ECO:0000256" key="6">
    <source>
        <dbReference type="ARBA" id="ARBA00012161"/>
    </source>
</evidence>
<keyword evidence="24" id="KW-1185">Reference proteome</keyword>
<dbReference type="SMART" id="SM00649">
    <property type="entry name" value="RL11"/>
    <property type="match status" value="1"/>
</dbReference>
<sequence>MNDPEVKIHDVWANNLEEEFKRIRDTVKNYPFVAMDTEFPGVVATPLGQFKSKEDFNYQQVSCNVNMLKLIQVGFALLDKEGNMPPTGDVWQFNFQFSLNDDMYSQDSVDLLRNAGIDFGRHQVEGIRMADFGELLTTSGLIVDEHITWLTFHSGYDFGYLMRSILLSELPKEESQFFQYHRKLFPCSYDLKMLLKHPGLVNAKLRGGLQELADQLKVIRKGQQHQAGSDSLLTAQTFFKIKERFFEDTWDQVAPTVEGHLYGLGNTLSSGAPFVQMTDSSSTPEPQQSMPPKFDPSEIKIVYLRCVGGEVGATSALAPKVGPLGLSPKKIGDDIAKATQDWKGLKVTCKLTIQNRVAKIDVVPSAASLLIKELKEPARDRKKVKNVKHNGDLTVEQVINIARQMRPRSMAKKLEGTVKEILGTAQSVGCTVNGQHPHDIVDAIRSGDIVIPED</sequence>
<dbReference type="Proteomes" id="UP000278627">
    <property type="component" value="Unassembled WGS sequence"/>
</dbReference>
<dbReference type="InterPro" id="IPR039637">
    <property type="entry name" value="CNOT7/CNOT8/Pop2"/>
</dbReference>
<dbReference type="GO" id="GO:0030014">
    <property type="term" value="C:CCR4-NOT complex"/>
    <property type="evidence" value="ECO:0007669"/>
    <property type="project" value="InterPro"/>
</dbReference>
<dbReference type="InterPro" id="IPR036796">
    <property type="entry name" value="Ribosomal_uL11_N_sf"/>
</dbReference>
<dbReference type="AlphaFoldDB" id="A0A0N4TS25"/>
<evidence type="ECO:0000313" key="23">
    <source>
        <dbReference type="EMBL" id="VDN92629.1"/>
    </source>
</evidence>
<comment type="subcellular location">
    <subcellularLocation>
        <location evidence="3">Cytoplasm</location>
    </subcellularLocation>
    <subcellularLocation>
        <location evidence="2">Nucleus</location>
    </subcellularLocation>
</comment>
<evidence type="ECO:0000256" key="1">
    <source>
        <dbReference type="ARBA" id="ARBA00001663"/>
    </source>
</evidence>
<evidence type="ECO:0000256" key="12">
    <source>
        <dbReference type="ARBA" id="ARBA00022884"/>
    </source>
</evidence>
<dbReference type="SUPFAM" id="SSF46906">
    <property type="entry name" value="Ribosomal protein L11, C-terminal domain"/>
    <property type="match status" value="1"/>
</dbReference>
<dbReference type="Gene3D" id="3.30.420.10">
    <property type="entry name" value="Ribonuclease H-like superfamily/Ribonuclease H"/>
    <property type="match status" value="1"/>
</dbReference>
<evidence type="ECO:0000313" key="24">
    <source>
        <dbReference type="Proteomes" id="UP000278627"/>
    </source>
</evidence>
<evidence type="ECO:0000256" key="10">
    <source>
        <dbReference type="ARBA" id="ARBA00022801"/>
    </source>
</evidence>
<dbReference type="GO" id="GO:0005634">
    <property type="term" value="C:nucleus"/>
    <property type="evidence" value="ECO:0007669"/>
    <property type="project" value="UniProtKB-SubCell"/>
</dbReference>
<gene>
    <name evidence="23" type="ORF">BPAG_LOCUS11443</name>
</gene>
<dbReference type="Pfam" id="PF04857">
    <property type="entry name" value="CAF1"/>
    <property type="match status" value="2"/>
</dbReference>
<dbReference type="HAMAP" id="MF_00736">
    <property type="entry name" value="Ribosomal_uL11"/>
    <property type="match status" value="1"/>
</dbReference>
<dbReference type="InterPro" id="IPR036397">
    <property type="entry name" value="RNaseH_sf"/>
</dbReference>
<dbReference type="InterPro" id="IPR020784">
    <property type="entry name" value="Ribosomal_uL11_N"/>
</dbReference>
<dbReference type="EMBL" id="UZAD01013230">
    <property type="protein sequence ID" value="VDN92629.1"/>
    <property type="molecule type" value="Genomic_DNA"/>
</dbReference>
<dbReference type="Gene3D" id="1.10.10.250">
    <property type="entry name" value="Ribosomal protein L11, C-terminal domain"/>
    <property type="match status" value="1"/>
</dbReference>
<evidence type="ECO:0000256" key="3">
    <source>
        <dbReference type="ARBA" id="ARBA00004496"/>
    </source>
</evidence>
<dbReference type="GO" id="GO:0046872">
    <property type="term" value="F:metal ion binding"/>
    <property type="evidence" value="ECO:0007669"/>
    <property type="project" value="UniProtKB-KW"/>
</dbReference>
<reference evidence="25" key="1">
    <citation type="submission" date="2017-02" db="UniProtKB">
        <authorList>
            <consortium name="WormBaseParasite"/>
        </authorList>
    </citation>
    <scope>IDENTIFICATION</scope>
</reference>
<dbReference type="STRING" id="6280.A0A0N4TS25"/>
<dbReference type="GO" id="GO:0006412">
    <property type="term" value="P:translation"/>
    <property type="evidence" value="ECO:0007669"/>
    <property type="project" value="InterPro"/>
</dbReference>
<dbReference type="InterPro" id="IPR012337">
    <property type="entry name" value="RNaseH-like_sf"/>
</dbReference>
<evidence type="ECO:0000256" key="16">
    <source>
        <dbReference type="ARBA" id="ARBA00023242"/>
    </source>
</evidence>
<keyword evidence="12" id="KW-0694">RNA-binding</keyword>
<dbReference type="GO" id="GO:1990904">
    <property type="term" value="C:ribonucleoprotein complex"/>
    <property type="evidence" value="ECO:0007669"/>
    <property type="project" value="UniProtKB-KW"/>
</dbReference>
<dbReference type="GO" id="GO:0005737">
    <property type="term" value="C:cytoplasm"/>
    <property type="evidence" value="ECO:0007669"/>
    <property type="project" value="UniProtKB-SubCell"/>
</dbReference>